<organism evidence="2 3">
    <name type="scientific">Rubripirellula reticaptiva</name>
    <dbReference type="NCBI Taxonomy" id="2528013"/>
    <lineage>
        <taxon>Bacteria</taxon>
        <taxon>Pseudomonadati</taxon>
        <taxon>Planctomycetota</taxon>
        <taxon>Planctomycetia</taxon>
        <taxon>Pirellulales</taxon>
        <taxon>Pirellulaceae</taxon>
        <taxon>Rubripirellula</taxon>
    </lineage>
</organism>
<name>A0A5C6EK30_9BACT</name>
<accession>A0A5C6EK30</accession>
<sequence length="102" mass="11155">MLPSPIQAGQMEPPNIWICFACFDLGSIVNLSRQNWRQGTSRRQSPALTSLGQRILARAQSALTDADRFPSQALRRAGGPLEHPAESGDHVTLARHVQPDPS</sequence>
<evidence type="ECO:0000313" key="2">
    <source>
        <dbReference type="EMBL" id="TWU47976.1"/>
    </source>
</evidence>
<dbReference type="Proteomes" id="UP000317977">
    <property type="component" value="Unassembled WGS sequence"/>
</dbReference>
<reference evidence="2 3" key="1">
    <citation type="submission" date="2019-02" db="EMBL/GenBank/DDBJ databases">
        <title>Deep-cultivation of Planctomycetes and their phenomic and genomic characterization uncovers novel biology.</title>
        <authorList>
            <person name="Wiegand S."/>
            <person name="Jogler M."/>
            <person name="Boedeker C."/>
            <person name="Pinto D."/>
            <person name="Vollmers J."/>
            <person name="Rivas-Marin E."/>
            <person name="Kohn T."/>
            <person name="Peeters S.H."/>
            <person name="Heuer A."/>
            <person name="Rast P."/>
            <person name="Oberbeckmann S."/>
            <person name="Bunk B."/>
            <person name="Jeske O."/>
            <person name="Meyerdierks A."/>
            <person name="Storesund J.E."/>
            <person name="Kallscheuer N."/>
            <person name="Luecker S."/>
            <person name="Lage O.M."/>
            <person name="Pohl T."/>
            <person name="Merkel B.J."/>
            <person name="Hornburger P."/>
            <person name="Mueller R.-W."/>
            <person name="Bruemmer F."/>
            <person name="Labrenz M."/>
            <person name="Spormann A.M."/>
            <person name="Op Den Camp H."/>
            <person name="Overmann J."/>
            <person name="Amann R."/>
            <person name="Jetten M.S.M."/>
            <person name="Mascher T."/>
            <person name="Medema M.H."/>
            <person name="Devos D.P."/>
            <person name="Kaster A.-K."/>
            <person name="Ovreas L."/>
            <person name="Rohde M."/>
            <person name="Galperin M.Y."/>
            <person name="Jogler C."/>
        </authorList>
    </citation>
    <scope>NUCLEOTIDE SEQUENCE [LARGE SCALE GENOMIC DNA]</scope>
    <source>
        <strain evidence="2 3">Poly59</strain>
    </source>
</reference>
<protein>
    <submittedName>
        <fullName evidence="2">Uncharacterized protein</fullName>
    </submittedName>
</protein>
<gene>
    <name evidence="2" type="ORF">Poly59_48200</name>
</gene>
<proteinExistence type="predicted"/>
<feature type="region of interest" description="Disordered" evidence="1">
    <location>
        <begin position="76"/>
        <end position="102"/>
    </location>
</feature>
<comment type="caution">
    <text evidence="2">The sequence shown here is derived from an EMBL/GenBank/DDBJ whole genome shotgun (WGS) entry which is preliminary data.</text>
</comment>
<evidence type="ECO:0000313" key="3">
    <source>
        <dbReference type="Proteomes" id="UP000317977"/>
    </source>
</evidence>
<keyword evidence="3" id="KW-1185">Reference proteome</keyword>
<dbReference type="EMBL" id="SJPX01000005">
    <property type="protein sequence ID" value="TWU47976.1"/>
    <property type="molecule type" value="Genomic_DNA"/>
</dbReference>
<dbReference type="AlphaFoldDB" id="A0A5C6EK30"/>
<evidence type="ECO:0000256" key="1">
    <source>
        <dbReference type="SAM" id="MobiDB-lite"/>
    </source>
</evidence>